<evidence type="ECO:0000313" key="3">
    <source>
        <dbReference type="EMBL" id="ABC01720.1"/>
    </source>
</evidence>
<dbReference type="KEGG" id="mcp:MCAP_0737"/>
<sequence>MKKLLTILTSISAVFLITAGVMLVNKNNLNNRIIYNSRNKKEHKVVNGRLVEIGYYVENGITRIVHIPYDVSVIAADLPREITSLKNAFVTRSNIRWEKKWNTSNITDMSGTFYNTTNINDPTIKEWDTSNVKNMSEMFSYSKGFNQDLSNWDVSKVTNMQSMFEKASDFNNGNKPLDWGYKLKSIKNMNKMFNETPSFTHDLSGWIMNQTISNNKFGLEERKQPKWKVEEKKPVNDSPAQSQPNNSSDNSLPRSNSESSSISNAEAESILPKVDENKNQSDDKKEIYAEKDKLTKDENEITKANNVIKDKETSSIKSDDSLYKIPSAGTNTIIKTNSPNAGIIAGAVLGSFTILGTGAGLGYYYRKNLKNLYLKSADKIKPSLLKSKDNIKDLYVKSKNKIKDKIAKIKSKK</sequence>
<dbReference type="HOGENOM" id="CLU_053511_0_0_14"/>
<evidence type="ECO:0000313" key="4">
    <source>
        <dbReference type="Proteomes" id="UP000001928"/>
    </source>
</evidence>
<keyword evidence="2" id="KW-0812">Transmembrane</keyword>
<dbReference type="NCBIfam" id="TIGR02167">
    <property type="entry name" value="Liste_lipo_26"/>
    <property type="match status" value="1"/>
</dbReference>
<dbReference type="PhylomeDB" id="Q2SRB6"/>
<proteinExistence type="predicted"/>
<dbReference type="NCBIfam" id="NF033158">
    <property type="entry name" value="Myrrcad"/>
    <property type="match status" value="1"/>
</dbReference>
<dbReference type="Proteomes" id="UP000001928">
    <property type="component" value="Chromosome"/>
</dbReference>
<keyword evidence="2" id="KW-1133">Transmembrane helix</keyword>
<feature type="compositionally biased region" description="Basic and acidic residues" evidence="1">
    <location>
        <begin position="273"/>
        <end position="291"/>
    </location>
</feature>
<reference evidence="3 4" key="1">
    <citation type="submission" date="2005-09" db="EMBL/GenBank/DDBJ databases">
        <authorList>
            <person name="Glass J.I."/>
            <person name="Lartigue C."/>
            <person name="Pfannkoch C."/>
            <person name="Baden-Tillson H."/>
            <person name="Smith H.O."/>
            <person name="Venter J.C."/>
            <person name="Roske K."/>
            <person name="Wise K.S."/>
            <person name="Calcutt M.J."/>
            <person name="Nelson W.C."/>
            <person name="Nierman W.C."/>
        </authorList>
    </citation>
    <scope>NUCLEOTIDE SEQUENCE [LARGE SCALE GENOMIC DNA]</scope>
    <source>
        <strain evidence="4">California kid / ATCC 27343 / NCTC 10154</strain>
    </source>
</reference>
<evidence type="ECO:0000256" key="2">
    <source>
        <dbReference type="SAM" id="Phobius"/>
    </source>
</evidence>
<organism evidence="3 4">
    <name type="scientific">Mycoplasma capricolum subsp. capricolum (strain California kid / ATCC 27343 / NCTC 10154)</name>
    <dbReference type="NCBI Taxonomy" id="340047"/>
    <lineage>
        <taxon>Bacteria</taxon>
        <taxon>Bacillati</taxon>
        <taxon>Mycoplasmatota</taxon>
        <taxon>Mollicutes</taxon>
        <taxon>Mycoplasmataceae</taxon>
        <taxon>Mycoplasma</taxon>
    </lineage>
</organism>
<accession>Q2SRB6</accession>
<feature type="transmembrane region" description="Helical" evidence="2">
    <location>
        <begin position="341"/>
        <end position="365"/>
    </location>
</feature>
<feature type="region of interest" description="Disordered" evidence="1">
    <location>
        <begin position="225"/>
        <end position="291"/>
    </location>
</feature>
<dbReference type="RefSeq" id="WP_011387581.1">
    <property type="nucleotide sequence ID" value="NC_007633.1"/>
</dbReference>
<dbReference type="Pfam" id="PF03382">
    <property type="entry name" value="DUF285"/>
    <property type="match status" value="1"/>
</dbReference>
<gene>
    <name evidence="3" type="ordered locus">MCAP_0737</name>
</gene>
<dbReference type="EMBL" id="CP000123">
    <property type="protein sequence ID" value="ABC01720.1"/>
    <property type="molecule type" value="Genomic_DNA"/>
</dbReference>
<protein>
    <submittedName>
        <fullName evidence="3">Membrane protein, putative</fullName>
    </submittedName>
</protein>
<keyword evidence="2" id="KW-0472">Membrane</keyword>
<name>Q2SRB6_MYCCT</name>
<dbReference type="AlphaFoldDB" id="Q2SRB6"/>
<dbReference type="GeneID" id="23778309"/>
<dbReference type="InterPro" id="IPR011889">
    <property type="entry name" value="Liste_lipo_26"/>
</dbReference>
<feature type="compositionally biased region" description="Basic and acidic residues" evidence="1">
    <location>
        <begin position="225"/>
        <end position="235"/>
    </location>
</feature>
<dbReference type="InterPro" id="IPR005046">
    <property type="entry name" value="DUF285"/>
</dbReference>
<feature type="compositionally biased region" description="Low complexity" evidence="1">
    <location>
        <begin position="244"/>
        <end position="271"/>
    </location>
</feature>
<evidence type="ECO:0000256" key="1">
    <source>
        <dbReference type="SAM" id="MobiDB-lite"/>
    </source>
</evidence>